<dbReference type="EC" id="6.3.1.1" evidence="7"/>
<dbReference type="NCBIfam" id="TIGR00669">
    <property type="entry name" value="asnA"/>
    <property type="match status" value="1"/>
</dbReference>
<dbReference type="AlphaFoldDB" id="A0A7D3XLL9"/>
<keyword evidence="5" id="KW-0067">ATP-binding</keyword>
<name>A0A7D3XLL9_9BACT</name>
<dbReference type="InterPro" id="IPR004618">
    <property type="entry name" value="AsnA"/>
</dbReference>
<evidence type="ECO:0000256" key="1">
    <source>
        <dbReference type="ARBA" id="ARBA00022490"/>
    </source>
</evidence>
<evidence type="ECO:0000313" key="10">
    <source>
        <dbReference type="Proteomes" id="UP000500961"/>
    </source>
</evidence>
<gene>
    <name evidence="9" type="ORF">FHG85_09500</name>
</gene>
<proteinExistence type="predicted"/>
<keyword evidence="1" id="KW-0963">Cytoplasm</keyword>
<accession>A0A7D3XLL9</accession>
<evidence type="ECO:0000256" key="6">
    <source>
        <dbReference type="ARBA" id="ARBA00022888"/>
    </source>
</evidence>
<dbReference type="GO" id="GO:0005524">
    <property type="term" value="F:ATP binding"/>
    <property type="evidence" value="ECO:0007669"/>
    <property type="project" value="UniProtKB-KW"/>
</dbReference>
<keyword evidence="3" id="KW-0028">Amino-acid biosynthesis</keyword>
<evidence type="ECO:0000313" key="9">
    <source>
        <dbReference type="EMBL" id="QKG80490.1"/>
    </source>
</evidence>
<reference evidence="9 10" key="1">
    <citation type="submission" date="2019-07" db="EMBL/GenBank/DDBJ databases">
        <title>Thalassofilum flectens gen. nov., sp. nov., a novel moderate thermophilic anaerobe from a shallow sea hot spring in Kunashir Island (Russia), representing a new family in the order Bacteroidales, and proposal of Thalassofilacea fam. nov.</title>
        <authorList>
            <person name="Kochetkova T.V."/>
            <person name="Podosokorskaya O.A."/>
            <person name="Novikov A."/>
            <person name="Elcheninov A.G."/>
            <person name="Toshchakov S.V."/>
            <person name="Kublanov I.V."/>
        </authorList>
    </citation>
    <scope>NUCLEOTIDE SEQUENCE [LARGE SCALE GENOMIC DNA]</scope>
    <source>
        <strain evidence="9 10">38-H</strain>
    </source>
</reference>
<dbReference type="Proteomes" id="UP000500961">
    <property type="component" value="Chromosome"/>
</dbReference>
<keyword evidence="4" id="KW-0547">Nucleotide-binding</keyword>
<dbReference type="PROSITE" id="PS50862">
    <property type="entry name" value="AA_TRNA_LIGASE_II"/>
    <property type="match status" value="1"/>
</dbReference>
<dbReference type="EMBL" id="CP041345">
    <property type="protein sequence ID" value="QKG80490.1"/>
    <property type="molecule type" value="Genomic_DNA"/>
</dbReference>
<evidence type="ECO:0000256" key="5">
    <source>
        <dbReference type="ARBA" id="ARBA00022840"/>
    </source>
</evidence>
<evidence type="ECO:0000256" key="2">
    <source>
        <dbReference type="ARBA" id="ARBA00022598"/>
    </source>
</evidence>
<dbReference type="SUPFAM" id="SSF55681">
    <property type="entry name" value="Class II aaRS and biotin synthetases"/>
    <property type="match status" value="1"/>
</dbReference>
<dbReference type="InterPro" id="IPR006195">
    <property type="entry name" value="aa-tRNA-synth_II"/>
</dbReference>
<dbReference type="GO" id="GO:0006529">
    <property type="term" value="P:asparagine biosynthetic process"/>
    <property type="evidence" value="ECO:0007669"/>
    <property type="project" value="UniProtKB-UniRule"/>
</dbReference>
<evidence type="ECO:0000256" key="7">
    <source>
        <dbReference type="NCBIfam" id="TIGR00669"/>
    </source>
</evidence>
<sequence length="335" mass="38124">MKLQNFETITGSINRTIETEKAITLIKDTFPKLLAEKLNLLRVTAPLIVESQTGINDDLNGVEKPVTFTSQAIGKHIEIVQSLAKWKRLALHKLKMQPGQGIYTDMNALRPDEIPDATHSIYVDQWDWEKFIDSSDRTVEYFRKTVNLIYAAIKEMEMIVATQTRAITPELPQTIHFIHTAELEEMYPSLTAKEREQRICQQYGAVCIEGIGYPLSDGKPTDGRAPDYDDWSTLRPDGYRGLNGDIIVWHKPLGIALELSSMGIRVSRESLMTQLKLQNLESRIKYPYHSMLINNILPQTIGGGIGQSRLCMYLLRKVHIAQVQESVWPDEIETN</sequence>
<keyword evidence="2 9" id="KW-0436">Ligase</keyword>
<protein>
    <recommendedName>
        <fullName evidence="7">Aspartate--ammonia ligase</fullName>
        <ecNumber evidence="7">6.3.1.1</ecNumber>
    </recommendedName>
</protein>
<evidence type="ECO:0000256" key="4">
    <source>
        <dbReference type="ARBA" id="ARBA00022741"/>
    </source>
</evidence>
<dbReference type="PIRSF" id="PIRSF001555">
    <property type="entry name" value="Asp_ammon_ligase"/>
    <property type="match status" value="1"/>
</dbReference>
<dbReference type="InterPro" id="IPR045864">
    <property type="entry name" value="aa-tRNA-synth_II/BPL/LPL"/>
</dbReference>
<dbReference type="PANTHER" id="PTHR30073:SF5">
    <property type="entry name" value="ASPARTATE--AMMONIA LIGASE"/>
    <property type="match status" value="1"/>
</dbReference>
<feature type="domain" description="Aminoacyl-transfer RNA synthetases class-II family profile" evidence="8">
    <location>
        <begin position="26"/>
        <end position="329"/>
    </location>
</feature>
<dbReference type="Pfam" id="PF03590">
    <property type="entry name" value="AsnA"/>
    <property type="match status" value="1"/>
</dbReference>
<dbReference type="PANTHER" id="PTHR30073">
    <property type="entry name" value="ASPARTATE--AMMONIA LIGASE"/>
    <property type="match status" value="1"/>
</dbReference>
<evidence type="ECO:0000259" key="8">
    <source>
        <dbReference type="PROSITE" id="PS50862"/>
    </source>
</evidence>
<dbReference type="Gene3D" id="3.30.930.10">
    <property type="entry name" value="Bira Bifunctional Protein, Domain 2"/>
    <property type="match status" value="1"/>
</dbReference>
<keyword evidence="6" id="KW-0061">Asparagine biosynthesis</keyword>
<evidence type="ECO:0000256" key="3">
    <source>
        <dbReference type="ARBA" id="ARBA00022605"/>
    </source>
</evidence>
<keyword evidence="10" id="KW-1185">Reference proteome</keyword>
<dbReference type="GO" id="GO:0004071">
    <property type="term" value="F:aspartate-ammonia ligase activity"/>
    <property type="evidence" value="ECO:0007669"/>
    <property type="project" value="UniProtKB-UniRule"/>
</dbReference>
<dbReference type="RefSeq" id="WP_173075254.1">
    <property type="nucleotide sequence ID" value="NZ_CP041345.1"/>
</dbReference>
<dbReference type="KEGG" id="ttz:FHG85_09500"/>
<organism evidence="9 10">
    <name type="scientific">Tenuifilum thalassicum</name>
    <dbReference type="NCBI Taxonomy" id="2590900"/>
    <lineage>
        <taxon>Bacteria</taxon>
        <taxon>Pseudomonadati</taxon>
        <taxon>Bacteroidota</taxon>
        <taxon>Bacteroidia</taxon>
        <taxon>Bacteroidales</taxon>
        <taxon>Tenuifilaceae</taxon>
        <taxon>Tenuifilum</taxon>
    </lineage>
</organism>
<dbReference type="GO" id="GO:0005829">
    <property type="term" value="C:cytosol"/>
    <property type="evidence" value="ECO:0007669"/>
    <property type="project" value="TreeGrafter"/>
</dbReference>